<keyword evidence="2" id="KW-1185">Reference proteome</keyword>
<dbReference type="EMBL" id="JABEZX010000002">
    <property type="protein sequence ID" value="MBA0551343.1"/>
    <property type="molecule type" value="Genomic_DNA"/>
</dbReference>
<dbReference type="PANTHER" id="PTHR48200">
    <property type="entry name" value="PROTEIN, PUTATIVE-RELATED"/>
    <property type="match status" value="1"/>
</dbReference>
<reference evidence="1 2" key="1">
    <citation type="journal article" date="2019" name="Genome Biol. Evol.">
        <title>Insights into the evolution of the New World diploid cottons (Gossypium, subgenus Houzingenia) based on genome sequencing.</title>
        <authorList>
            <person name="Grover C.E."/>
            <person name="Arick M.A. 2nd"/>
            <person name="Thrash A."/>
            <person name="Conover J.L."/>
            <person name="Sanders W.S."/>
            <person name="Peterson D.G."/>
            <person name="Frelichowski J.E."/>
            <person name="Scheffler J.A."/>
            <person name="Scheffler B.E."/>
            <person name="Wendel J.F."/>
        </authorList>
    </citation>
    <scope>NUCLEOTIDE SEQUENCE [LARGE SCALE GENOMIC DNA]</scope>
    <source>
        <strain evidence="1">157</strain>
        <tissue evidence="1">Leaf</tissue>
    </source>
</reference>
<organism evidence="1 2">
    <name type="scientific">Gossypium lobatum</name>
    <dbReference type="NCBI Taxonomy" id="34289"/>
    <lineage>
        <taxon>Eukaryota</taxon>
        <taxon>Viridiplantae</taxon>
        <taxon>Streptophyta</taxon>
        <taxon>Embryophyta</taxon>
        <taxon>Tracheophyta</taxon>
        <taxon>Spermatophyta</taxon>
        <taxon>Magnoliopsida</taxon>
        <taxon>eudicotyledons</taxon>
        <taxon>Gunneridae</taxon>
        <taxon>Pentapetalae</taxon>
        <taxon>rosids</taxon>
        <taxon>malvids</taxon>
        <taxon>Malvales</taxon>
        <taxon>Malvaceae</taxon>
        <taxon>Malvoideae</taxon>
        <taxon>Gossypium</taxon>
    </lineage>
</organism>
<feature type="non-terminal residue" evidence="1">
    <location>
        <position position="1"/>
    </location>
</feature>
<proteinExistence type="predicted"/>
<evidence type="ECO:0000313" key="1">
    <source>
        <dbReference type="EMBL" id="MBA0551343.1"/>
    </source>
</evidence>
<sequence length="121" mass="14139">TKKRVNVFALSIYRLIIFLKDEAVLDLFDRLDKSVTPVPIILAKTFRSLKNYSLLKEFVATPKRNDILEEKCMAILQSLQEEGVERRAHWMIPNKILNRFHTGNARVGMVQVCVQGRYYKK</sequence>
<dbReference type="AlphaFoldDB" id="A0A7J8LG06"/>
<protein>
    <submittedName>
        <fullName evidence="1">Uncharacterized protein</fullName>
    </submittedName>
</protein>
<comment type="caution">
    <text evidence="1">The sequence shown here is derived from an EMBL/GenBank/DDBJ whole genome shotgun (WGS) entry which is preliminary data.</text>
</comment>
<gene>
    <name evidence="1" type="ORF">Golob_022232</name>
</gene>
<dbReference type="Proteomes" id="UP000593572">
    <property type="component" value="Unassembled WGS sequence"/>
</dbReference>
<evidence type="ECO:0000313" key="2">
    <source>
        <dbReference type="Proteomes" id="UP000593572"/>
    </source>
</evidence>
<dbReference type="PANTHER" id="PTHR48200:SF1">
    <property type="entry name" value="AMINOTRANSFERASE-LIKE PLANT MOBILE DOMAIN-CONTAINING PROTEIN"/>
    <property type="match status" value="1"/>
</dbReference>
<name>A0A7J8LG06_9ROSI</name>
<accession>A0A7J8LG06</accession>
<feature type="non-terminal residue" evidence="1">
    <location>
        <position position="121"/>
    </location>
</feature>